<sequence length="139" mass="16256">MNNKTTIPLSIYYALIILQFILPFIAGGIDMLSNHPELKLLDETLYIEPQMWEISVMLIVGMILLIIVIGLLLRKEWARKAYLFTIIPSFLIYFMPYMQWFYMTSSAALFNDLAYICSGMLLMILIMPQLYKPLFNDQK</sequence>
<dbReference type="Proteomes" id="UP000501939">
    <property type="component" value="Chromosome"/>
</dbReference>
<evidence type="ECO:0000313" key="2">
    <source>
        <dbReference type="EMBL" id="QIO07575.1"/>
    </source>
</evidence>
<protein>
    <submittedName>
        <fullName evidence="2">Uncharacterized protein</fullName>
    </submittedName>
</protein>
<accession>A0A6G8S0E0</accession>
<dbReference type="AlphaFoldDB" id="A0A6G8S0E0"/>
<feature type="transmembrane region" description="Helical" evidence="1">
    <location>
        <begin position="52"/>
        <end position="74"/>
    </location>
</feature>
<keyword evidence="1" id="KW-0472">Membrane</keyword>
<organism evidence="2 3">
    <name type="scientific">Acinetobacter lanii</name>
    <dbReference type="NCBI Taxonomy" id="2715163"/>
    <lineage>
        <taxon>Bacteria</taxon>
        <taxon>Pseudomonadati</taxon>
        <taxon>Pseudomonadota</taxon>
        <taxon>Gammaproteobacteria</taxon>
        <taxon>Moraxellales</taxon>
        <taxon>Moraxellaceae</taxon>
        <taxon>Acinetobacter</taxon>
    </lineage>
</organism>
<keyword evidence="3" id="KW-1185">Reference proteome</keyword>
<gene>
    <name evidence="2" type="ORF">G8D99_00065</name>
</gene>
<keyword evidence="1" id="KW-1133">Transmembrane helix</keyword>
<evidence type="ECO:0000256" key="1">
    <source>
        <dbReference type="SAM" id="Phobius"/>
    </source>
</evidence>
<name>A0A6G8S0E0_9GAMM</name>
<dbReference type="KEGG" id="alj:G8D99_00065"/>
<feature type="transmembrane region" description="Helical" evidence="1">
    <location>
        <begin position="81"/>
        <end position="101"/>
    </location>
</feature>
<evidence type="ECO:0000313" key="3">
    <source>
        <dbReference type="Proteomes" id="UP000501939"/>
    </source>
</evidence>
<dbReference type="EMBL" id="CP049916">
    <property type="protein sequence ID" value="QIO07575.1"/>
    <property type="molecule type" value="Genomic_DNA"/>
</dbReference>
<dbReference type="RefSeq" id="WP_166321441.1">
    <property type="nucleotide sequence ID" value="NZ_CP049916.1"/>
</dbReference>
<feature type="transmembrane region" description="Helical" evidence="1">
    <location>
        <begin position="12"/>
        <end position="32"/>
    </location>
</feature>
<feature type="transmembrane region" description="Helical" evidence="1">
    <location>
        <begin position="113"/>
        <end position="131"/>
    </location>
</feature>
<reference evidence="2 3" key="1">
    <citation type="submission" date="2020-03" db="EMBL/GenBank/DDBJ databases">
        <authorList>
            <person name="Zhu W."/>
        </authorList>
    </citation>
    <scope>NUCLEOTIDE SEQUENCE [LARGE SCALE GENOMIC DNA]</scope>
    <source>
        <strain evidence="2 3">185</strain>
    </source>
</reference>
<proteinExistence type="predicted"/>
<keyword evidence="1" id="KW-0812">Transmembrane</keyword>